<sequence length="196" mass="22864">MSSNYSLSMSGSKVRMQESMLAVEIYNETKDWSEVRRRIIDENLFQLNAVSSRKRVTGEIVKRLRTLTDAELEFLQGSYGDDRCAMFWVAVCRTYQFVRDLSEQMIAGRYNRTIPDFTMEAYDAFFEEQAEIHPELTALSDEGRKKMRNQVFLMLAECKLLSEDARITPLYPTPMFKNALDPSRKDDLRLFPGRLI</sequence>
<dbReference type="RefSeq" id="WP_012797475.1">
    <property type="nucleotide sequence ID" value="NC_013165.1"/>
</dbReference>
<dbReference type="KEGG" id="shi:Shel_02980"/>
<evidence type="ECO:0000313" key="2">
    <source>
        <dbReference type="Proteomes" id="UP000002026"/>
    </source>
</evidence>
<organism evidence="1 2">
    <name type="scientific">Slackia heliotrinireducens (strain ATCC 29202 / DSM 20476 / NCTC 11029 / RHS 1)</name>
    <name type="common">Peptococcus heliotrinreducens</name>
    <dbReference type="NCBI Taxonomy" id="471855"/>
    <lineage>
        <taxon>Bacteria</taxon>
        <taxon>Bacillati</taxon>
        <taxon>Actinomycetota</taxon>
        <taxon>Coriobacteriia</taxon>
        <taxon>Eggerthellales</taxon>
        <taxon>Eggerthellaceae</taxon>
        <taxon>Slackia</taxon>
    </lineage>
</organism>
<dbReference type="HOGENOM" id="CLU_112445_1_0_11"/>
<dbReference type="Proteomes" id="UP000002026">
    <property type="component" value="Chromosome"/>
</dbReference>
<dbReference type="Pfam" id="PF08849">
    <property type="entry name" value="BrxA"/>
    <property type="match status" value="1"/>
</dbReference>
<proteinExistence type="predicted"/>
<protein>
    <submittedName>
        <fullName evidence="1">Putative inner membrane protein (DUF1819)</fullName>
    </submittedName>
</protein>
<gene>
    <name evidence="1" type="ordered locus">Shel_02980</name>
</gene>
<evidence type="ECO:0000313" key="1">
    <source>
        <dbReference type="EMBL" id="ACV21366.1"/>
    </source>
</evidence>
<dbReference type="STRING" id="471855.Shel_02980"/>
<dbReference type="eggNOG" id="ENOG502ZBZT">
    <property type="taxonomic scope" value="Bacteria"/>
</dbReference>
<reference evidence="1 2" key="1">
    <citation type="journal article" date="2009" name="Stand. Genomic Sci.">
        <title>Complete genome sequence of Slackia heliotrinireducens type strain (RHS 1).</title>
        <authorList>
            <person name="Pukall R."/>
            <person name="Lapidus A."/>
            <person name="Nolan M."/>
            <person name="Copeland A."/>
            <person name="Glavina Del Rio T."/>
            <person name="Lucas S."/>
            <person name="Chen F."/>
            <person name="Tice H."/>
            <person name="Cheng J.F."/>
            <person name="Chertkov O."/>
            <person name="Bruce D."/>
            <person name="Goodwin L."/>
            <person name="Kuske C."/>
            <person name="Brettin T."/>
            <person name="Detter J.C."/>
            <person name="Han C."/>
            <person name="Pitluck S."/>
            <person name="Pati A."/>
            <person name="Mavrommatis K."/>
            <person name="Ivanova N."/>
            <person name="Ovchinnikova G."/>
            <person name="Chen A."/>
            <person name="Palaniappan K."/>
            <person name="Schneider S."/>
            <person name="Rohde M."/>
            <person name="Chain P."/>
            <person name="D'haeseleer P."/>
            <person name="Goker M."/>
            <person name="Bristow J."/>
            <person name="Eisen J.A."/>
            <person name="Markowitz V."/>
            <person name="Kyrpides N.C."/>
            <person name="Klenk H.P."/>
            <person name="Hugenholtz P."/>
        </authorList>
    </citation>
    <scope>NUCLEOTIDE SEQUENCE [LARGE SCALE GENOMIC DNA]</scope>
    <source>
        <strain evidence="2">ATCC 29202 / DSM 20476 / NCTC 11029 / RHS 1</strain>
    </source>
</reference>
<accession>C7N260</accession>
<keyword evidence="2" id="KW-1185">Reference proteome</keyword>
<dbReference type="InterPro" id="IPR023137">
    <property type="entry name" value="BrxA_sf"/>
</dbReference>
<name>C7N260_SLAHD</name>
<dbReference type="EMBL" id="CP001684">
    <property type="protein sequence ID" value="ACV21366.1"/>
    <property type="molecule type" value="Genomic_DNA"/>
</dbReference>
<dbReference type="AlphaFoldDB" id="C7N260"/>
<dbReference type="Gene3D" id="1.10.3540.10">
    <property type="entry name" value="uncharacterized protein from magnetospirillum magneticum domain"/>
    <property type="match status" value="1"/>
</dbReference>
<dbReference type="InterPro" id="IPR014948">
    <property type="entry name" value="BrxA"/>
</dbReference>